<evidence type="ECO:0000313" key="1">
    <source>
        <dbReference type="EMBL" id="MCI20772.1"/>
    </source>
</evidence>
<dbReference type="AlphaFoldDB" id="A0A392QA71"/>
<feature type="non-terminal residue" evidence="1">
    <location>
        <position position="79"/>
    </location>
</feature>
<organism evidence="1 2">
    <name type="scientific">Trifolium medium</name>
    <dbReference type="NCBI Taxonomy" id="97028"/>
    <lineage>
        <taxon>Eukaryota</taxon>
        <taxon>Viridiplantae</taxon>
        <taxon>Streptophyta</taxon>
        <taxon>Embryophyta</taxon>
        <taxon>Tracheophyta</taxon>
        <taxon>Spermatophyta</taxon>
        <taxon>Magnoliopsida</taxon>
        <taxon>eudicotyledons</taxon>
        <taxon>Gunneridae</taxon>
        <taxon>Pentapetalae</taxon>
        <taxon>rosids</taxon>
        <taxon>fabids</taxon>
        <taxon>Fabales</taxon>
        <taxon>Fabaceae</taxon>
        <taxon>Papilionoideae</taxon>
        <taxon>50 kb inversion clade</taxon>
        <taxon>NPAAA clade</taxon>
        <taxon>Hologalegina</taxon>
        <taxon>IRL clade</taxon>
        <taxon>Trifolieae</taxon>
        <taxon>Trifolium</taxon>
    </lineage>
</organism>
<evidence type="ECO:0000313" key="2">
    <source>
        <dbReference type="Proteomes" id="UP000265520"/>
    </source>
</evidence>
<proteinExistence type="predicted"/>
<sequence length="79" mass="8508">MQLDASGRPDESLEVEFIGPLQSSDEDGLKSGQLLSISLQKGKLGANVSIQQSHSASLEVQNFPLDELELASLRGTIQR</sequence>
<dbReference type="PANTHER" id="PTHR34457">
    <property type="entry name" value="EMBRYO DEFECTIVE 2410"/>
    <property type="match status" value="1"/>
</dbReference>
<reference evidence="1 2" key="1">
    <citation type="journal article" date="2018" name="Front. Plant Sci.">
        <title>Red Clover (Trifolium pratense) and Zigzag Clover (T. medium) - A Picture of Genomic Similarities and Differences.</title>
        <authorList>
            <person name="Dluhosova J."/>
            <person name="Istvanek J."/>
            <person name="Nedelnik J."/>
            <person name="Repkova J."/>
        </authorList>
    </citation>
    <scope>NUCLEOTIDE SEQUENCE [LARGE SCALE GENOMIC DNA]</scope>
    <source>
        <strain evidence="2">cv. 10/8</strain>
        <tissue evidence="1">Leaf</tissue>
    </source>
</reference>
<dbReference type="InterPro" id="IPR053022">
    <property type="entry name" value="Chloroplast_translocon_comp"/>
</dbReference>
<keyword evidence="2" id="KW-1185">Reference proteome</keyword>
<name>A0A392QA71_9FABA</name>
<dbReference type="Proteomes" id="UP000265520">
    <property type="component" value="Unassembled WGS sequence"/>
</dbReference>
<comment type="caution">
    <text evidence="1">The sequence shown here is derived from an EMBL/GenBank/DDBJ whole genome shotgun (WGS) entry which is preliminary data.</text>
</comment>
<protein>
    <submittedName>
        <fullName evidence="1">Embryo defective 2410 protein</fullName>
    </submittedName>
</protein>
<dbReference type="PANTHER" id="PTHR34457:SF3">
    <property type="entry name" value="PROTEIN TIC236, CHLOROPLASTIC"/>
    <property type="match status" value="1"/>
</dbReference>
<accession>A0A392QA71</accession>
<dbReference type="EMBL" id="LXQA010121602">
    <property type="protein sequence ID" value="MCI20772.1"/>
    <property type="molecule type" value="Genomic_DNA"/>
</dbReference>